<dbReference type="AlphaFoldDB" id="A0A378LRA7"/>
<dbReference type="PROSITE" id="PS51352">
    <property type="entry name" value="THIOREDOXIN_2"/>
    <property type="match status" value="1"/>
</dbReference>
<dbReference type="GO" id="GO:0016491">
    <property type="term" value="F:oxidoreductase activity"/>
    <property type="evidence" value="ECO:0007669"/>
    <property type="project" value="UniProtKB-KW"/>
</dbReference>
<dbReference type="InterPro" id="IPR013766">
    <property type="entry name" value="Thioredoxin_domain"/>
</dbReference>
<gene>
    <name evidence="6" type="primary">dsbA_1</name>
    <name evidence="6" type="ORF">NCTC11532_01087</name>
</gene>
<keyword evidence="7" id="KW-1185">Reference proteome</keyword>
<evidence type="ECO:0000259" key="5">
    <source>
        <dbReference type="PROSITE" id="PS51352"/>
    </source>
</evidence>
<dbReference type="EMBL" id="UGPB01000001">
    <property type="protein sequence ID" value="STY28910.1"/>
    <property type="molecule type" value="Genomic_DNA"/>
</dbReference>
<evidence type="ECO:0000256" key="2">
    <source>
        <dbReference type="ARBA" id="ARBA00023002"/>
    </source>
</evidence>
<dbReference type="Gene3D" id="3.40.30.10">
    <property type="entry name" value="Glutaredoxin"/>
    <property type="match status" value="1"/>
</dbReference>
<dbReference type="SUPFAM" id="SSF52833">
    <property type="entry name" value="Thioredoxin-like"/>
    <property type="match status" value="1"/>
</dbReference>
<dbReference type="InterPro" id="IPR041205">
    <property type="entry name" value="ScsC_N"/>
</dbReference>
<dbReference type="PANTHER" id="PTHR13887">
    <property type="entry name" value="GLUTATHIONE S-TRANSFERASE KAPPA"/>
    <property type="match status" value="1"/>
</dbReference>
<dbReference type="Pfam" id="PF18312">
    <property type="entry name" value="ScsC_N"/>
    <property type="match status" value="1"/>
</dbReference>
<dbReference type="Proteomes" id="UP000255297">
    <property type="component" value="Unassembled WGS sequence"/>
</dbReference>
<reference evidence="6 7" key="1">
    <citation type="submission" date="2018-06" db="EMBL/GenBank/DDBJ databases">
        <authorList>
            <consortium name="Pathogen Informatics"/>
            <person name="Doyle S."/>
        </authorList>
    </citation>
    <scope>NUCLEOTIDE SEQUENCE [LARGE SCALE GENOMIC DNA]</scope>
    <source>
        <strain evidence="6 7">NCTC11532</strain>
    </source>
</reference>
<keyword evidence="4" id="KW-0676">Redox-active center</keyword>
<protein>
    <submittedName>
        <fullName evidence="6">27 kDa outer membrane protein</fullName>
    </submittedName>
</protein>
<keyword evidence="2" id="KW-0560">Oxidoreductase</keyword>
<feature type="domain" description="Thioredoxin" evidence="5">
    <location>
        <begin position="97"/>
        <end position="303"/>
    </location>
</feature>
<keyword evidence="3" id="KW-1015">Disulfide bond</keyword>
<dbReference type="PANTHER" id="PTHR13887:SF14">
    <property type="entry name" value="DISULFIDE BOND FORMATION PROTEIN D"/>
    <property type="match status" value="1"/>
</dbReference>
<keyword evidence="1" id="KW-0732">Signal</keyword>
<evidence type="ECO:0000313" key="7">
    <source>
        <dbReference type="Proteomes" id="UP000255297"/>
    </source>
</evidence>
<evidence type="ECO:0000256" key="3">
    <source>
        <dbReference type="ARBA" id="ARBA00023157"/>
    </source>
</evidence>
<evidence type="ECO:0000313" key="6">
    <source>
        <dbReference type="EMBL" id="STY28910.1"/>
    </source>
</evidence>
<proteinExistence type="predicted"/>
<dbReference type="InterPro" id="IPR001853">
    <property type="entry name" value="DSBA-like_thioredoxin_dom"/>
</dbReference>
<accession>A0A378LRA7</accession>
<organism evidence="6 7">
    <name type="scientific">Legionella wadsworthii</name>
    <dbReference type="NCBI Taxonomy" id="28088"/>
    <lineage>
        <taxon>Bacteria</taxon>
        <taxon>Pseudomonadati</taxon>
        <taxon>Pseudomonadota</taxon>
        <taxon>Gammaproteobacteria</taxon>
        <taxon>Legionellales</taxon>
        <taxon>Legionellaceae</taxon>
        <taxon>Legionella</taxon>
    </lineage>
</organism>
<dbReference type="STRING" id="1122170.GCA_000701265_01932"/>
<dbReference type="CDD" id="cd03023">
    <property type="entry name" value="DsbA_Com1_like"/>
    <property type="match status" value="1"/>
</dbReference>
<dbReference type="Pfam" id="PF01323">
    <property type="entry name" value="DSBA"/>
    <property type="match status" value="1"/>
</dbReference>
<evidence type="ECO:0000256" key="1">
    <source>
        <dbReference type="ARBA" id="ARBA00022729"/>
    </source>
</evidence>
<name>A0A378LRA7_9GAMM</name>
<dbReference type="InterPro" id="IPR036249">
    <property type="entry name" value="Thioredoxin-like_sf"/>
</dbReference>
<sequence>MLLCNTKNNAKTHELLNFLQANARVPFGKLLVLCKLLKKGNCVKFTNLLTVGALTASLVSPAIMAADTNNTTPMSEAQKKDIEKIVHDYLVANPEVLLEASQALQQKQQQNMQQQAQSAIKDNTDQLFQGKTTIVGNPKGNVTIVEFFDYQCIHCKKMSPIIDNLVKKDSDLRIIYKEFPIFGKSSETASRAALAAGMQGKYQAMHNALITMDKRLNDQIIMSTAKSLGLDMKKLKTDMQSKEVTAALDANRELAEKLHLMGTPAFIIASTPNGEFKTGTEPSFIPGAASEESLQELIKKAAGNS</sequence>
<evidence type="ECO:0000256" key="4">
    <source>
        <dbReference type="ARBA" id="ARBA00023284"/>
    </source>
</evidence>